<evidence type="ECO:0000313" key="1">
    <source>
        <dbReference type="EMBL" id="KAJ9064851.1"/>
    </source>
</evidence>
<dbReference type="EMBL" id="QTSX02004409">
    <property type="protein sequence ID" value="KAJ9064851.1"/>
    <property type="molecule type" value="Genomic_DNA"/>
</dbReference>
<keyword evidence="2" id="KW-1185">Reference proteome</keyword>
<comment type="caution">
    <text evidence="1">The sequence shown here is derived from an EMBL/GenBank/DDBJ whole genome shotgun (WGS) entry which is preliminary data.</text>
</comment>
<sequence>MTQIYEFHVLCLAFYQAAFALLLHVHTLKQTKCVDYQKFIKKNGKHVLLESGLSLTTVFPHMDSLSCHMLNSDTDLCEELVEDCLGLKNLKYLSLNNCLSEVPEMFSPLYGFLELLYLQSGPKRLIIDAKYPAYVLDKLNQEACKLPNEIILLYDDRHKLQLNAKNLTHTWVYFKRDYCHFYLRLPHGPGYSENMKSIGLSDVSSQNLIVIWSGRVFEKILKMPDFVEHFTACFDHCTSDIFTDEYAPNFPSLHFNCNSEFLNCKSPCQATKVSFGKGSTHGSTLYYLTCDRFSNLQNLYISDTIQLENRYSSFHRPKPFSLSIDFFPHLIRFSSKAPQADWFWPKLLQAAPKLQYIHTNYRPGNVLEIEKQRPLLQFMPYQDIFGESGDIHYMPEFIYSNR</sequence>
<proteinExistence type="predicted"/>
<dbReference type="Proteomes" id="UP001165960">
    <property type="component" value="Unassembled WGS sequence"/>
</dbReference>
<protein>
    <submittedName>
        <fullName evidence="1">Uncharacterized protein</fullName>
    </submittedName>
</protein>
<accession>A0ACC2SRR0</accession>
<evidence type="ECO:0000313" key="2">
    <source>
        <dbReference type="Proteomes" id="UP001165960"/>
    </source>
</evidence>
<reference evidence="1" key="1">
    <citation type="submission" date="2022-04" db="EMBL/GenBank/DDBJ databases">
        <title>Genome of the entomopathogenic fungus Entomophthora muscae.</title>
        <authorList>
            <person name="Elya C."/>
            <person name="Lovett B.R."/>
            <person name="Lee E."/>
            <person name="Macias A.M."/>
            <person name="Hajek A.E."/>
            <person name="De Bivort B.L."/>
            <person name="Kasson M.T."/>
            <person name="De Fine Licht H.H."/>
            <person name="Stajich J.E."/>
        </authorList>
    </citation>
    <scope>NUCLEOTIDE SEQUENCE</scope>
    <source>
        <strain evidence="1">Berkeley</strain>
    </source>
</reference>
<organism evidence="1 2">
    <name type="scientific">Entomophthora muscae</name>
    <dbReference type="NCBI Taxonomy" id="34485"/>
    <lineage>
        <taxon>Eukaryota</taxon>
        <taxon>Fungi</taxon>
        <taxon>Fungi incertae sedis</taxon>
        <taxon>Zoopagomycota</taxon>
        <taxon>Entomophthoromycotina</taxon>
        <taxon>Entomophthoromycetes</taxon>
        <taxon>Entomophthorales</taxon>
        <taxon>Entomophthoraceae</taxon>
        <taxon>Entomophthora</taxon>
    </lineage>
</organism>
<gene>
    <name evidence="1" type="ORF">DSO57_1025957</name>
</gene>
<name>A0ACC2SRR0_9FUNG</name>